<dbReference type="Pfam" id="PF01048">
    <property type="entry name" value="PNP_UDP_1"/>
    <property type="match status" value="1"/>
</dbReference>
<comment type="function">
    <text evidence="14">Component of the Mediator complex, a coactivator involved in the regulated transcription of nearly all RNA polymerase II-dependent genes. Mediator functions as a bridge to convey information from gene-specific regulatory proteins to the basal RNA polymerase II transcription machinery. Mediator is recruited to promoters by direct interactions with regulatory proteins and serves as a scaffold for the assembly of a functional preinitiation complex with RNA polymerase II and the general transcription factors.</text>
</comment>
<organism evidence="16 17">
    <name type="scientific">Intoshia linei</name>
    <dbReference type="NCBI Taxonomy" id="1819745"/>
    <lineage>
        <taxon>Eukaryota</taxon>
        <taxon>Metazoa</taxon>
        <taxon>Spiralia</taxon>
        <taxon>Lophotrochozoa</taxon>
        <taxon>Mesozoa</taxon>
        <taxon>Orthonectida</taxon>
        <taxon>Rhopaluridae</taxon>
        <taxon>Intoshia</taxon>
    </lineage>
</organism>
<dbReference type="EMBL" id="LWCA01000292">
    <property type="protein sequence ID" value="OAF69370.1"/>
    <property type="molecule type" value="Genomic_DNA"/>
</dbReference>
<gene>
    <name evidence="14" type="primary">MED4</name>
    <name evidence="16" type="ORF">A3Q56_02886</name>
</gene>
<dbReference type="GO" id="GO:0004731">
    <property type="term" value="F:purine-nucleoside phosphorylase activity"/>
    <property type="evidence" value="ECO:0007669"/>
    <property type="project" value="UniProtKB-EC"/>
</dbReference>
<evidence type="ECO:0000256" key="14">
    <source>
        <dbReference type="RuleBase" id="RU364141"/>
    </source>
</evidence>
<evidence type="ECO:0000256" key="10">
    <source>
        <dbReference type="ARBA" id="ARBA00023918"/>
    </source>
</evidence>
<keyword evidence="17" id="KW-1185">Reference proteome</keyword>
<dbReference type="Gene3D" id="3.40.50.1580">
    <property type="entry name" value="Nucleoside phosphorylase domain"/>
    <property type="match status" value="2"/>
</dbReference>
<comment type="catalytic activity">
    <reaction evidence="11">
        <text>2'-deoxyguanosine + phosphate = 2-deoxy-alpha-D-ribose 1-phosphate + guanine</text>
        <dbReference type="Rhea" id="RHEA:27738"/>
        <dbReference type="ChEBI" id="CHEBI:16235"/>
        <dbReference type="ChEBI" id="CHEBI:17172"/>
        <dbReference type="ChEBI" id="CHEBI:43474"/>
        <dbReference type="ChEBI" id="CHEBI:57259"/>
        <dbReference type="EC" id="2.4.2.1"/>
    </reaction>
</comment>
<dbReference type="InterPro" id="IPR035994">
    <property type="entry name" value="Nucleoside_phosphorylase_sf"/>
</dbReference>
<evidence type="ECO:0000256" key="12">
    <source>
        <dbReference type="ARBA" id="ARBA00023950"/>
    </source>
</evidence>
<evidence type="ECO:0000256" key="11">
    <source>
        <dbReference type="ARBA" id="ARBA00023929"/>
    </source>
</evidence>
<evidence type="ECO:0000256" key="4">
    <source>
        <dbReference type="ARBA" id="ARBA00009626"/>
    </source>
</evidence>
<evidence type="ECO:0000256" key="6">
    <source>
        <dbReference type="ARBA" id="ARBA00022679"/>
    </source>
</evidence>
<reference evidence="16 17" key="1">
    <citation type="submission" date="2016-04" db="EMBL/GenBank/DDBJ databases">
        <title>The genome of Intoshia linei affirms orthonectids as highly simplified spiralians.</title>
        <authorList>
            <person name="Mikhailov K.V."/>
            <person name="Slusarev G.S."/>
            <person name="Nikitin M.A."/>
            <person name="Logacheva M.D."/>
            <person name="Penin A."/>
            <person name="Aleoshin V."/>
            <person name="Panchin Y.V."/>
        </authorList>
    </citation>
    <scope>NUCLEOTIDE SEQUENCE [LARGE SCALE GENOMIC DNA]</scope>
    <source>
        <strain evidence="16">Intl2013</strain>
        <tissue evidence="16">Whole animal</tissue>
    </source>
</reference>
<evidence type="ECO:0000313" key="17">
    <source>
        <dbReference type="Proteomes" id="UP000078046"/>
    </source>
</evidence>
<keyword evidence="14" id="KW-0010">Activator</keyword>
<dbReference type="GO" id="GO:0016592">
    <property type="term" value="C:mediator complex"/>
    <property type="evidence" value="ECO:0007669"/>
    <property type="project" value="InterPro"/>
</dbReference>
<dbReference type="GO" id="GO:0006357">
    <property type="term" value="P:regulation of transcription by RNA polymerase II"/>
    <property type="evidence" value="ECO:0007669"/>
    <property type="project" value="InterPro"/>
</dbReference>
<sequence length="405" mass="46650">MNSSNLYDETEHYLRGLMNKYKIPKPSVLIICGNGLRHITDNLHFIFELDYDNIPNFPKTTVEGHMAEIQYVGFSIQGRIRYHRGVLTMINGPTYPTVAEAKFLKMIGGDMEGMITCPEHIVAHNCAIKNFGLSLIAAHVVDKYDSNDHVNHKGVLETTEKYSKIISNVVSKTKESGGYKIEHLTNFLAYSNKNLEQNIRNLQKQEELTQKLENVNSIIEKYDSVIKVYLNEMKTAETILSETLGQLEDLLIPINKHCNTDIEVNDIMAYSEFLSNFSSSFMPSDWKFGDSRRPYPTNEDVRKGVLIDFEKMDINDSERLKSYYEHRSDTSKLTDPKKLNLVTTELFINFEKENLNNLSLSTPQITEKPNEIKKCLTMTELSEWVKEESTHYDENVQSSCYNYDD</sequence>
<dbReference type="PANTHER" id="PTHR11904:SF9">
    <property type="entry name" value="PURINE NUCLEOSIDE PHOSPHORYLASE-RELATED"/>
    <property type="match status" value="1"/>
</dbReference>
<dbReference type="GO" id="GO:0009116">
    <property type="term" value="P:nucleoside metabolic process"/>
    <property type="evidence" value="ECO:0007669"/>
    <property type="project" value="InterPro"/>
</dbReference>
<keyword evidence="8 14" id="KW-0804">Transcription</keyword>
<comment type="similarity">
    <text evidence="4 14">Belongs to the Mediator complex subunit 4 family.</text>
</comment>
<dbReference type="OrthoDB" id="10261782at2759"/>
<feature type="domain" description="Nucleoside phosphorylase" evidence="15">
    <location>
        <begin position="80"/>
        <end position="171"/>
    </location>
</feature>
<comment type="subcellular location">
    <subcellularLocation>
        <location evidence="1 14">Nucleus</location>
    </subcellularLocation>
</comment>
<dbReference type="UniPathway" id="UPA00606"/>
<evidence type="ECO:0000256" key="7">
    <source>
        <dbReference type="ARBA" id="ARBA00023015"/>
    </source>
</evidence>
<keyword evidence="7 14" id="KW-0805">Transcription regulation</keyword>
<keyword evidence="6" id="KW-0808">Transferase</keyword>
<evidence type="ECO:0000256" key="8">
    <source>
        <dbReference type="ARBA" id="ARBA00023163"/>
    </source>
</evidence>
<name>A0A177B5H2_9BILA</name>
<comment type="pathway">
    <text evidence="2">Purine metabolism; purine nucleoside salvage.</text>
</comment>
<comment type="catalytic activity">
    <reaction evidence="10">
        <text>inosine + phosphate = alpha-D-ribose 1-phosphate + hypoxanthine</text>
        <dbReference type="Rhea" id="RHEA:27646"/>
        <dbReference type="ChEBI" id="CHEBI:17368"/>
        <dbReference type="ChEBI" id="CHEBI:17596"/>
        <dbReference type="ChEBI" id="CHEBI:43474"/>
        <dbReference type="ChEBI" id="CHEBI:57720"/>
        <dbReference type="EC" id="2.4.2.1"/>
    </reaction>
</comment>
<keyword evidence="9 14" id="KW-0539">Nucleus</keyword>
<comment type="catalytic activity">
    <reaction evidence="12">
        <text>2'-deoxyinosine + phosphate = 2-deoxy-alpha-D-ribose 1-phosphate + hypoxanthine</text>
        <dbReference type="Rhea" id="RHEA:27750"/>
        <dbReference type="ChEBI" id="CHEBI:17368"/>
        <dbReference type="ChEBI" id="CHEBI:28997"/>
        <dbReference type="ChEBI" id="CHEBI:43474"/>
        <dbReference type="ChEBI" id="CHEBI:57259"/>
        <dbReference type="EC" id="2.4.2.1"/>
    </reaction>
</comment>
<evidence type="ECO:0000256" key="13">
    <source>
        <dbReference type="ARBA" id="ARBA00023970"/>
    </source>
</evidence>
<dbReference type="PANTHER" id="PTHR11904">
    <property type="entry name" value="METHYLTHIOADENOSINE/PURINE NUCLEOSIDE PHOSPHORYLASE"/>
    <property type="match status" value="1"/>
</dbReference>
<dbReference type="InterPro" id="IPR011268">
    <property type="entry name" value="Purine_phosphorylase"/>
</dbReference>
<dbReference type="AlphaFoldDB" id="A0A177B5H2"/>
<dbReference type="Pfam" id="PF10018">
    <property type="entry name" value="Med4"/>
    <property type="match status" value="1"/>
</dbReference>
<evidence type="ECO:0000256" key="3">
    <source>
        <dbReference type="ARBA" id="ARBA00006751"/>
    </source>
</evidence>
<dbReference type="GO" id="GO:0005737">
    <property type="term" value="C:cytoplasm"/>
    <property type="evidence" value="ECO:0007669"/>
    <property type="project" value="TreeGrafter"/>
</dbReference>
<dbReference type="Proteomes" id="UP000078046">
    <property type="component" value="Unassembled WGS sequence"/>
</dbReference>
<evidence type="ECO:0000256" key="9">
    <source>
        <dbReference type="ARBA" id="ARBA00023242"/>
    </source>
</evidence>
<comment type="similarity">
    <text evidence="3">Belongs to the PNP/MTAP phosphorylase family.</text>
</comment>
<proteinExistence type="inferred from homology"/>
<dbReference type="GO" id="GO:0003712">
    <property type="term" value="F:transcription coregulator activity"/>
    <property type="evidence" value="ECO:0007669"/>
    <property type="project" value="InterPro"/>
</dbReference>
<protein>
    <recommendedName>
        <fullName evidence="14">Mediator of RNA polymerase II transcription subunit 4</fullName>
    </recommendedName>
    <alternativeName>
        <fullName evidence="14">Mediator complex subunit 4</fullName>
    </alternativeName>
</protein>
<comment type="subunit">
    <text evidence="14">Component of the Mediator complex.</text>
</comment>
<evidence type="ECO:0000313" key="16">
    <source>
        <dbReference type="EMBL" id="OAF69370.1"/>
    </source>
</evidence>
<dbReference type="InterPro" id="IPR019258">
    <property type="entry name" value="Mediator_Med4"/>
</dbReference>
<accession>A0A177B5H2</accession>
<keyword evidence="5" id="KW-0328">Glycosyltransferase</keyword>
<dbReference type="InterPro" id="IPR000845">
    <property type="entry name" value="Nucleoside_phosphorylase_d"/>
</dbReference>
<evidence type="ECO:0000256" key="5">
    <source>
        <dbReference type="ARBA" id="ARBA00022676"/>
    </source>
</evidence>
<evidence type="ECO:0000256" key="2">
    <source>
        <dbReference type="ARBA" id="ARBA00005058"/>
    </source>
</evidence>
<comment type="catalytic activity">
    <reaction evidence="13">
        <text>guanosine + phosphate = alpha-D-ribose 1-phosphate + guanine</text>
        <dbReference type="Rhea" id="RHEA:13233"/>
        <dbReference type="ChEBI" id="CHEBI:16235"/>
        <dbReference type="ChEBI" id="CHEBI:16750"/>
        <dbReference type="ChEBI" id="CHEBI:43474"/>
        <dbReference type="ChEBI" id="CHEBI:57720"/>
        <dbReference type="EC" id="2.4.2.1"/>
    </reaction>
</comment>
<evidence type="ECO:0000259" key="15">
    <source>
        <dbReference type="Pfam" id="PF01048"/>
    </source>
</evidence>
<evidence type="ECO:0000256" key="1">
    <source>
        <dbReference type="ARBA" id="ARBA00004123"/>
    </source>
</evidence>
<comment type="caution">
    <text evidence="16">The sequence shown here is derived from an EMBL/GenBank/DDBJ whole genome shotgun (WGS) entry which is preliminary data.</text>
</comment>
<dbReference type="SUPFAM" id="SSF53167">
    <property type="entry name" value="Purine and uridine phosphorylases"/>
    <property type="match status" value="1"/>
</dbReference>